<feature type="region of interest" description="Disordered" evidence="1">
    <location>
        <begin position="99"/>
        <end position="128"/>
    </location>
</feature>
<evidence type="ECO:0000256" key="1">
    <source>
        <dbReference type="SAM" id="MobiDB-lite"/>
    </source>
</evidence>
<gene>
    <name evidence="2" type="ORF">EDD29_1914</name>
</gene>
<accession>A0A3N1CSV5</accession>
<protein>
    <recommendedName>
        <fullName evidence="4">Secreted protein</fullName>
    </recommendedName>
</protein>
<dbReference type="AlphaFoldDB" id="A0A3N1CSV5"/>
<feature type="compositionally biased region" description="Basic and acidic residues" evidence="1">
    <location>
        <begin position="105"/>
        <end position="128"/>
    </location>
</feature>
<dbReference type="RefSeq" id="WP_211359614.1">
    <property type="nucleotide sequence ID" value="NZ_RJKE01000001.1"/>
</dbReference>
<name>A0A3N1CSV5_9ACTN</name>
<evidence type="ECO:0008006" key="4">
    <source>
        <dbReference type="Google" id="ProtNLM"/>
    </source>
</evidence>
<evidence type="ECO:0000313" key="3">
    <source>
        <dbReference type="Proteomes" id="UP000272400"/>
    </source>
</evidence>
<proteinExistence type="predicted"/>
<dbReference type="Proteomes" id="UP000272400">
    <property type="component" value="Unassembled WGS sequence"/>
</dbReference>
<keyword evidence="3" id="KW-1185">Reference proteome</keyword>
<evidence type="ECO:0000313" key="2">
    <source>
        <dbReference type="EMBL" id="ROO84391.1"/>
    </source>
</evidence>
<organism evidence="2 3">
    <name type="scientific">Actinocorallia herbida</name>
    <dbReference type="NCBI Taxonomy" id="58109"/>
    <lineage>
        <taxon>Bacteria</taxon>
        <taxon>Bacillati</taxon>
        <taxon>Actinomycetota</taxon>
        <taxon>Actinomycetes</taxon>
        <taxon>Streptosporangiales</taxon>
        <taxon>Thermomonosporaceae</taxon>
        <taxon>Actinocorallia</taxon>
    </lineage>
</organism>
<sequence length="128" mass="14131">MRRLFWIGVGAGAALYAQRKAVRFVRSLTPQNLAVMAAEKAVAQGRETGHRLRELAEDVRYHAAVREAELTEAIELDQAPPLDPRGQVRGRILRARAVEVGPAEPDARRGRRELKSNDDDKDGTHGVG</sequence>
<reference evidence="2 3" key="1">
    <citation type="submission" date="2018-11" db="EMBL/GenBank/DDBJ databases">
        <title>Sequencing the genomes of 1000 actinobacteria strains.</title>
        <authorList>
            <person name="Klenk H.-P."/>
        </authorList>
    </citation>
    <scope>NUCLEOTIDE SEQUENCE [LARGE SCALE GENOMIC DNA]</scope>
    <source>
        <strain evidence="2 3">DSM 44254</strain>
    </source>
</reference>
<dbReference type="EMBL" id="RJKE01000001">
    <property type="protein sequence ID" value="ROO84391.1"/>
    <property type="molecule type" value="Genomic_DNA"/>
</dbReference>
<comment type="caution">
    <text evidence="2">The sequence shown here is derived from an EMBL/GenBank/DDBJ whole genome shotgun (WGS) entry which is preliminary data.</text>
</comment>